<evidence type="ECO:0000313" key="3">
    <source>
        <dbReference type="Proteomes" id="UP001310594"/>
    </source>
</evidence>
<dbReference type="AlphaFoldDB" id="A0AAN7WAG9"/>
<sequence>MAEAKSPMTVAFFGATGDCTGYCLASTLAAGITCRTLARTQSKLIASLKAKGVSPELLDSHLTIIEGNAKDVVAVKQVLQSSGEKGGVVDKIVSGIGGTQIVFTWNPLRPFTLSDPTICQDAGATLLQALHELDPAKKPALVNVLTTGIAPSGMPSDLPFPYKILYPWLGHVMHEDKRVLQDRLVEHMRLPDSQRALSSFTNVKPSLLFDGEAKGMQATRQGVDETPAVGYWINRADVGAWMAENLVNQDGKEWKNKGVTLTY</sequence>
<dbReference type="GO" id="GO:0042602">
    <property type="term" value="F:riboflavin reductase (NADPH) activity"/>
    <property type="evidence" value="ECO:0007669"/>
    <property type="project" value="TreeGrafter"/>
</dbReference>
<reference evidence="2" key="1">
    <citation type="submission" date="2023-08" db="EMBL/GenBank/DDBJ databases">
        <title>Black Yeasts Isolated from many extreme environments.</title>
        <authorList>
            <person name="Coleine C."/>
            <person name="Stajich J.E."/>
            <person name="Selbmann L."/>
        </authorList>
    </citation>
    <scope>NUCLEOTIDE SEQUENCE</scope>
    <source>
        <strain evidence="2">CCFEE 5810</strain>
    </source>
</reference>
<proteinExistence type="inferred from homology"/>
<dbReference type="InterPro" id="IPR051606">
    <property type="entry name" value="Polyketide_Oxido-like"/>
</dbReference>
<evidence type="ECO:0008006" key="4">
    <source>
        <dbReference type="Google" id="ProtNLM"/>
    </source>
</evidence>
<evidence type="ECO:0000313" key="2">
    <source>
        <dbReference type="EMBL" id="KAK5693649.1"/>
    </source>
</evidence>
<comment type="caution">
    <text evidence="2">The sequence shown here is derived from an EMBL/GenBank/DDBJ whole genome shotgun (WGS) entry which is preliminary data.</text>
</comment>
<accession>A0AAN7WAG9</accession>
<comment type="similarity">
    <text evidence="1">Belongs to the avfA family.</text>
</comment>
<dbReference type="Gene3D" id="3.40.50.720">
    <property type="entry name" value="NAD(P)-binding Rossmann-like Domain"/>
    <property type="match status" value="1"/>
</dbReference>
<dbReference type="PANTHER" id="PTHR43355:SF2">
    <property type="entry name" value="FLAVIN REDUCTASE (NADPH)"/>
    <property type="match status" value="1"/>
</dbReference>
<organism evidence="2 3">
    <name type="scientific">Elasticomyces elasticus</name>
    <dbReference type="NCBI Taxonomy" id="574655"/>
    <lineage>
        <taxon>Eukaryota</taxon>
        <taxon>Fungi</taxon>
        <taxon>Dikarya</taxon>
        <taxon>Ascomycota</taxon>
        <taxon>Pezizomycotina</taxon>
        <taxon>Dothideomycetes</taxon>
        <taxon>Dothideomycetidae</taxon>
        <taxon>Mycosphaerellales</taxon>
        <taxon>Teratosphaeriaceae</taxon>
        <taxon>Elasticomyces</taxon>
    </lineage>
</organism>
<dbReference type="EMBL" id="JAVRQU010000017">
    <property type="protein sequence ID" value="KAK5693649.1"/>
    <property type="molecule type" value="Genomic_DNA"/>
</dbReference>
<name>A0AAN7WAG9_9PEZI</name>
<gene>
    <name evidence="2" type="ORF">LTR97_010218</name>
</gene>
<evidence type="ECO:0000256" key="1">
    <source>
        <dbReference type="ARBA" id="ARBA00038376"/>
    </source>
</evidence>
<dbReference type="PANTHER" id="PTHR43355">
    <property type="entry name" value="FLAVIN REDUCTASE (NADPH)"/>
    <property type="match status" value="1"/>
</dbReference>
<dbReference type="GO" id="GO:0004074">
    <property type="term" value="F:biliverdin reductase [NAD(P)H] activity"/>
    <property type="evidence" value="ECO:0007669"/>
    <property type="project" value="TreeGrafter"/>
</dbReference>
<protein>
    <recommendedName>
        <fullName evidence="4">NAD(P)-binding domain-containing protein</fullName>
    </recommendedName>
</protein>
<dbReference type="InterPro" id="IPR036291">
    <property type="entry name" value="NAD(P)-bd_dom_sf"/>
</dbReference>
<dbReference type="SUPFAM" id="SSF51735">
    <property type="entry name" value="NAD(P)-binding Rossmann-fold domains"/>
    <property type="match status" value="1"/>
</dbReference>
<dbReference type="Proteomes" id="UP001310594">
    <property type="component" value="Unassembled WGS sequence"/>
</dbReference>